<organism evidence="1 2">
    <name type="scientific">Nocardioides yefusunii</name>
    <dbReference type="NCBI Taxonomy" id="2500546"/>
    <lineage>
        <taxon>Bacteria</taxon>
        <taxon>Bacillati</taxon>
        <taxon>Actinomycetota</taxon>
        <taxon>Actinomycetes</taxon>
        <taxon>Propionibacteriales</taxon>
        <taxon>Nocardioidaceae</taxon>
        <taxon>Nocardioides</taxon>
    </lineage>
</organism>
<sequence length="124" mass="13829">MGMSHVAPDEVVGDSRAAQTLRLLLKGIVENAGYEPNEVEVHEAWVEADDVFCLVYDLPLHGSRRMGLRRDVDEGWTPDEVAGAVLVGELLEPLGTLADALVERDGVWWWEGDEPSRRMPYSLE</sequence>
<name>A0ABW1QX85_9ACTN</name>
<evidence type="ECO:0000313" key="2">
    <source>
        <dbReference type="Proteomes" id="UP001596098"/>
    </source>
</evidence>
<gene>
    <name evidence="1" type="ORF">ACFPWU_05960</name>
</gene>
<keyword evidence="2" id="KW-1185">Reference proteome</keyword>
<accession>A0ABW1QX85</accession>
<proteinExistence type="predicted"/>
<dbReference type="EMBL" id="JBHSQI010000003">
    <property type="protein sequence ID" value="MFC6153209.1"/>
    <property type="molecule type" value="Genomic_DNA"/>
</dbReference>
<evidence type="ECO:0000313" key="1">
    <source>
        <dbReference type="EMBL" id="MFC6153209.1"/>
    </source>
</evidence>
<reference evidence="2" key="1">
    <citation type="journal article" date="2019" name="Int. J. Syst. Evol. Microbiol.">
        <title>The Global Catalogue of Microorganisms (GCM) 10K type strain sequencing project: providing services to taxonomists for standard genome sequencing and annotation.</title>
        <authorList>
            <consortium name="The Broad Institute Genomics Platform"/>
            <consortium name="The Broad Institute Genome Sequencing Center for Infectious Disease"/>
            <person name="Wu L."/>
            <person name="Ma J."/>
        </authorList>
    </citation>
    <scope>NUCLEOTIDE SEQUENCE [LARGE SCALE GENOMIC DNA]</scope>
    <source>
        <strain evidence="2">DFY28</strain>
    </source>
</reference>
<dbReference type="RefSeq" id="WP_128221068.1">
    <property type="nucleotide sequence ID" value="NZ_CP034929.1"/>
</dbReference>
<dbReference type="Proteomes" id="UP001596098">
    <property type="component" value="Unassembled WGS sequence"/>
</dbReference>
<comment type="caution">
    <text evidence="1">The sequence shown here is derived from an EMBL/GenBank/DDBJ whole genome shotgun (WGS) entry which is preliminary data.</text>
</comment>
<protein>
    <submittedName>
        <fullName evidence="1">Uncharacterized protein</fullName>
    </submittedName>
</protein>